<organism evidence="2 3">
    <name type="scientific">Camelina sativa</name>
    <name type="common">False flax</name>
    <name type="synonym">Myagrum sativum</name>
    <dbReference type="NCBI Taxonomy" id="90675"/>
    <lineage>
        <taxon>Eukaryota</taxon>
        <taxon>Viridiplantae</taxon>
        <taxon>Streptophyta</taxon>
        <taxon>Embryophyta</taxon>
        <taxon>Tracheophyta</taxon>
        <taxon>Spermatophyta</taxon>
        <taxon>Magnoliopsida</taxon>
        <taxon>eudicotyledons</taxon>
        <taxon>Gunneridae</taxon>
        <taxon>Pentapetalae</taxon>
        <taxon>rosids</taxon>
        <taxon>malvids</taxon>
        <taxon>Brassicales</taxon>
        <taxon>Brassicaceae</taxon>
        <taxon>Camelineae</taxon>
        <taxon>Camelina</taxon>
    </lineage>
</organism>
<dbReference type="Proteomes" id="UP000694864">
    <property type="component" value="Chromosome 10"/>
</dbReference>
<gene>
    <name evidence="3" type="primary">LOC104720026</name>
</gene>
<accession>A0ABM0U5V4</accession>
<protein>
    <submittedName>
        <fullName evidence="3">Uncharacterized protein LOC104720026</fullName>
    </submittedName>
</protein>
<feature type="compositionally biased region" description="Low complexity" evidence="1">
    <location>
        <begin position="237"/>
        <end position="247"/>
    </location>
</feature>
<evidence type="ECO:0000256" key="1">
    <source>
        <dbReference type="SAM" id="MobiDB-lite"/>
    </source>
</evidence>
<reference evidence="3" key="2">
    <citation type="submission" date="2025-08" db="UniProtKB">
        <authorList>
            <consortium name="RefSeq"/>
        </authorList>
    </citation>
    <scope>IDENTIFICATION</scope>
    <source>
        <tissue evidence="3">Leaf</tissue>
    </source>
</reference>
<dbReference type="Pfam" id="PF14223">
    <property type="entry name" value="Retrotran_gag_2"/>
    <property type="match status" value="1"/>
</dbReference>
<sequence>MSSQSETIATSDASMLHNVNMSNVTKLTASNFLMWNRQVHALLDGYDLTGFLDGSTAAPAATVTSAGTTTVNPAYTTWKRQDKLIYSSLLGAIAVEVQPILSKATTSAQIWSTLSSTYAKPSWGHIKQIREQIKQWKKGTRSVDDYVQGFTTRFDQLALLGKPMDHEDQVDYILSGLSDAYKPVVDQIDGRDSPPSLTELHEKLLNFDLKLQSLAHAASSSVPMSANVASYKSSGGNHNTNNNNNTHSRGPFCGSSRGQWQNHQNSSRGSQGRGYQGRCQLCGVFGHSARRCSQLSSGRGRYNSSSNPPWQPRANAAMASSSSP</sequence>
<reference evidence="2" key="1">
    <citation type="journal article" date="2014" name="Nat. Commun.">
        <title>The emerging biofuel crop Camelina sativa retains a highly undifferentiated hexaploid genome structure.</title>
        <authorList>
            <person name="Kagale S."/>
            <person name="Koh C."/>
            <person name="Nixon J."/>
            <person name="Bollina V."/>
            <person name="Clarke W.E."/>
            <person name="Tuteja R."/>
            <person name="Spillane C."/>
            <person name="Robinson S.J."/>
            <person name="Links M.G."/>
            <person name="Clarke C."/>
            <person name="Higgins E.E."/>
            <person name="Huebert T."/>
            <person name="Sharpe A.G."/>
            <person name="Parkin I.A."/>
        </authorList>
    </citation>
    <scope>NUCLEOTIDE SEQUENCE [LARGE SCALE GENOMIC DNA]</scope>
    <source>
        <strain evidence="2">cv. DH55</strain>
    </source>
</reference>
<feature type="compositionally biased region" description="Low complexity" evidence="1">
    <location>
        <begin position="296"/>
        <end position="307"/>
    </location>
</feature>
<feature type="region of interest" description="Disordered" evidence="1">
    <location>
        <begin position="295"/>
        <end position="324"/>
    </location>
</feature>
<proteinExistence type="predicted"/>
<dbReference type="PANTHER" id="PTHR47481">
    <property type="match status" value="1"/>
</dbReference>
<dbReference type="RefSeq" id="XP_010436302.1">
    <property type="nucleotide sequence ID" value="XM_010438000.1"/>
</dbReference>
<evidence type="ECO:0000313" key="2">
    <source>
        <dbReference type="Proteomes" id="UP000694864"/>
    </source>
</evidence>
<name>A0ABM0U5V4_CAMSA</name>
<dbReference type="GeneID" id="104720026"/>
<feature type="region of interest" description="Disordered" evidence="1">
    <location>
        <begin position="229"/>
        <end position="274"/>
    </location>
</feature>
<dbReference type="PANTHER" id="PTHR47481:SF22">
    <property type="entry name" value="RETROTRANSPOSON GAG DOMAIN-CONTAINING PROTEIN"/>
    <property type="match status" value="1"/>
</dbReference>
<keyword evidence="2" id="KW-1185">Reference proteome</keyword>
<evidence type="ECO:0000313" key="3">
    <source>
        <dbReference type="RefSeq" id="XP_010436302.1"/>
    </source>
</evidence>